<sequence length="572" mass="59682">MSAVSDSVPGSPAMDPSSTSFSSSTSSPSLFLSSGTHPSSASSSSRIRSHPSLLCLLLIICITLTSSISQTAASPPSTLISPIQSLGPTPHQAPAFISTKDKSTSLPPIDPLSVSLDSHLRKRQAEPVVTSTGAKPAAQTSTSTKSTKSKTVMSTSAAPAATTTSMITPIPDSKGDTALFGKPSVIGGYNLTSGILIYSAFLILFLVSVGAATWQRAKYRDQFRKQQNKMEGGKIVPSADGGKSRRGHGNTSEAELSDAALFKQASISKRALMKDVGPGGVLAANEAMRTKIAVANGAGRSFEDRQQQQSSVRFGDGNIASASGGRSGGMKKSSAPNIRGTGQDGYEMNSYGQVEDPLSYYQDNQDTTDYSRPPLTELHDPYYSSGSSHGGYLEQVEDYHSTPSGGSNPHMSKATSQGQPKFQPQVFVQRTNSSRMPQTDLHDGNNILRSNSGQRHVTGAPTRNGSGGASRANAPGAPVPSRITTQGLLDRSGSGGSSRTNSPIDGGMTRNLSNASSGRTRVSPSPTLMHPTPIARSNSTRLPPSMRGGVGTSSAQQGPSGLSQQTNNHDYM</sequence>
<keyword evidence="4" id="KW-1185">Reference proteome</keyword>
<reference evidence="3" key="1">
    <citation type="submission" date="2021-11" db="EMBL/GenBank/DDBJ databases">
        <authorList>
            <person name="Herlambang A."/>
            <person name="Guo Y."/>
            <person name="Takashima Y."/>
            <person name="Nishizawa T."/>
        </authorList>
    </citation>
    <scope>NUCLEOTIDE SEQUENCE</scope>
    <source>
        <strain evidence="3">E1425</strain>
    </source>
</reference>
<name>A0A9P3LZC0_9FUNG</name>
<keyword evidence="2" id="KW-0472">Membrane</keyword>
<feature type="compositionally biased region" description="Polar residues" evidence="1">
    <location>
        <begin position="552"/>
        <end position="572"/>
    </location>
</feature>
<dbReference type="OrthoDB" id="2430970at2759"/>
<feature type="region of interest" description="Disordered" evidence="1">
    <location>
        <begin position="1"/>
        <end position="27"/>
    </location>
</feature>
<evidence type="ECO:0000313" key="3">
    <source>
        <dbReference type="EMBL" id="GJJ76331.1"/>
    </source>
</evidence>
<dbReference type="EMBL" id="BQFW01000012">
    <property type="protein sequence ID" value="GJJ76331.1"/>
    <property type="molecule type" value="Genomic_DNA"/>
</dbReference>
<comment type="caution">
    <text evidence="3">The sequence shown here is derived from an EMBL/GenBank/DDBJ whole genome shotgun (WGS) entry which is preliminary data.</text>
</comment>
<feature type="region of interest" description="Disordered" evidence="1">
    <location>
        <begin position="228"/>
        <end position="254"/>
    </location>
</feature>
<feature type="region of interest" description="Disordered" evidence="1">
    <location>
        <begin position="73"/>
        <end position="108"/>
    </location>
</feature>
<feature type="transmembrane region" description="Helical" evidence="2">
    <location>
        <begin position="195"/>
        <end position="214"/>
    </location>
</feature>
<feature type="region of interest" description="Disordered" evidence="1">
    <location>
        <begin position="434"/>
        <end position="572"/>
    </location>
</feature>
<keyword evidence="2" id="KW-1133">Transmembrane helix</keyword>
<dbReference type="AlphaFoldDB" id="A0A9P3LZC0"/>
<feature type="compositionally biased region" description="Polar residues" evidence="1">
    <location>
        <begin position="510"/>
        <end position="526"/>
    </location>
</feature>
<proteinExistence type="predicted"/>
<organism evidence="3 4">
    <name type="scientific">Entomortierella parvispora</name>
    <dbReference type="NCBI Taxonomy" id="205924"/>
    <lineage>
        <taxon>Eukaryota</taxon>
        <taxon>Fungi</taxon>
        <taxon>Fungi incertae sedis</taxon>
        <taxon>Mucoromycota</taxon>
        <taxon>Mortierellomycotina</taxon>
        <taxon>Mortierellomycetes</taxon>
        <taxon>Mortierellales</taxon>
        <taxon>Mortierellaceae</taxon>
        <taxon>Entomortierella</taxon>
    </lineage>
</organism>
<feature type="compositionally biased region" description="Polar residues" evidence="1">
    <location>
        <begin position="401"/>
        <end position="420"/>
    </location>
</feature>
<keyword evidence="2" id="KW-0812">Transmembrane</keyword>
<evidence type="ECO:0000256" key="1">
    <source>
        <dbReference type="SAM" id="MobiDB-lite"/>
    </source>
</evidence>
<feature type="compositionally biased region" description="Polar residues" evidence="1">
    <location>
        <begin position="361"/>
        <end position="370"/>
    </location>
</feature>
<dbReference type="Proteomes" id="UP000827284">
    <property type="component" value="Unassembled WGS sequence"/>
</dbReference>
<gene>
    <name evidence="3" type="ORF">EMPS_08690</name>
</gene>
<feature type="region of interest" description="Disordered" evidence="1">
    <location>
        <begin position="299"/>
        <end position="420"/>
    </location>
</feature>
<evidence type="ECO:0000256" key="2">
    <source>
        <dbReference type="SAM" id="Phobius"/>
    </source>
</evidence>
<feature type="compositionally biased region" description="Low complexity" evidence="1">
    <location>
        <begin position="320"/>
        <end position="335"/>
    </location>
</feature>
<evidence type="ECO:0000313" key="4">
    <source>
        <dbReference type="Proteomes" id="UP000827284"/>
    </source>
</evidence>
<accession>A0A9P3LZC0</accession>
<feature type="compositionally biased region" description="Low complexity" evidence="1">
    <location>
        <begin position="134"/>
        <end position="171"/>
    </location>
</feature>
<protein>
    <submittedName>
        <fullName evidence="3">Uncharacterized protein</fullName>
    </submittedName>
</protein>
<reference evidence="3" key="2">
    <citation type="journal article" date="2022" name="Microbiol. Resour. Announc.">
        <title>Whole-Genome Sequence of Entomortierella parvispora E1425, a Mucoromycotan Fungus Associated with Burkholderiaceae-Related Endosymbiotic Bacteria.</title>
        <authorList>
            <person name="Herlambang A."/>
            <person name="Guo Y."/>
            <person name="Takashima Y."/>
            <person name="Narisawa K."/>
            <person name="Ohta H."/>
            <person name="Nishizawa T."/>
        </authorList>
    </citation>
    <scope>NUCLEOTIDE SEQUENCE</scope>
    <source>
        <strain evidence="3">E1425</strain>
    </source>
</reference>
<feature type="compositionally biased region" description="Polar residues" evidence="1">
    <location>
        <begin position="73"/>
        <end position="87"/>
    </location>
</feature>
<feature type="region of interest" description="Disordered" evidence="1">
    <location>
        <begin position="125"/>
        <end position="172"/>
    </location>
</feature>
<feature type="compositionally biased region" description="Low complexity" evidence="1">
    <location>
        <begin position="16"/>
        <end position="27"/>
    </location>
</feature>
<feature type="compositionally biased region" description="Low complexity" evidence="1">
    <location>
        <begin position="382"/>
        <end position="392"/>
    </location>
</feature>